<evidence type="ECO:0000259" key="4">
    <source>
        <dbReference type="PROSITE" id="PS50932"/>
    </source>
</evidence>
<dbReference type="GO" id="GO:0000976">
    <property type="term" value="F:transcription cis-regulatory region binding"/>
    <property type="evidence" value="ECO:0007669"/>
    <property type="project" value="TreeGrafter"/>
</dbReference>
<dbReference type="AlphaFoldDB" id="A0A4Q7NW76"/>
<reference evidence="5 6" key="1">
    <citation type="submission" date="2019-02" db="EMBL/GenBank/DDBJ databases">
        <title>Genomic Encyclopedia of Type Strains, Phase IV (KMG-IV): sequencing the most valuable type-strain genomes for metagenomic binning, comparative biology and taxonomic classification.</title>
        <authorList>
            <person name="Goeker M."/>
        </authorList>
    </citation>
    <scope>NUCLEOTIDE SEQUENCE [LARGE SCALE GENOMIC DNA]</scope>
    <source>
        <strain evidence="5 6">DSM 45622</strain>
    </source>
</reference>
<dbReference type="Gene3D" id="3.40.50.2300">
    <property type="match status" value="2"/>
</dbReference>
<dbReference type="InterPro" id="IPR000843">
    <property type="entry name" value="HTH_LacI"/>
</dbReference>
<dbReference type="CDD" id="cd01392">
    <property type="entry name" value="HTH_LacI"/>
    <property type="match status" value="1"/>
</dbReference>
<keyword evidence="6" id="KW-1185">Reference proteome</keyword>
<dbReference type="CDD" id="cd06267">
    <property type="entry name" value="PBP1_LacI_sugar_binding-like"/>
    <property type="match status" value="1"/>
</dbReference>
<dbReference type="SUPFAM" id="SSF47413">
    <property type="entry name" value="lambda repressor-like DNA-binding domains"/>
    <property type="match status" value="1"/>
</dbReference>
<dbReference type="GO" id="GO:0003700">
    <property type="term" value="F:DNA-binding transcription factor activity"/>
    <property type="evidence" value="ECO:0007669"/>
    <property type="project" value="TreeGrafter"/>
</dbReference>
<dbReference type="Pfam" id="PF13377">
    <property type="entry name" value="Peripla_BP_3"/>
    <property type="match status" value="1"/>
</dbReference>
<dbReference type="PROSITE" id="PS50932">
    <property type="entry name" value="HTH_LACI_2"/>
    <property type="match status" value="1"/>
</dbReference>
<evidence type="ECO:0000313" key="6">
    <source>
        <dbReference type="Proteomes" id="UP000293638"/>
    </source>
</evidence>
<dbReference type="SUPFAM" id="SSF53822">
    <property type="entry name" value="Periplasmic binding protein-like I"/>
    <property type="match status" value="1"/>
</dbReference>
<dbReference type="PANTHER" id="PTHR30146:SF109">
    <property type="entry name" value="HTH-TYPE TRANSCRIPTIONAL REGULATOR GALS"/>
    <property type="match status" value="1"/>
</dbReference>
<dbReference type="EMBL" id="SGXD01000001">
    <property type="protein sequence ID" value="RZS91260.1"/>
    <property type="molecule type" value="Genomic_DNA"/>
</dbReference>
<sequence>MATLADVARLSATSRSTASRALKNDPRISAATAERVRLVAAALHYQPNLAARSLTTGRSGILGLVLPTTALTGDPYGAQLVNAVTTGAMDRDRGVMLWLSHDRPGGAVSELLSGSIIDGLVISIIALGDAWVQSLLEGPVPVVLVGRPPQAEAEEALSWVAVDNAGGTAALLAHLREEGYERIATIRGPVGNTDADERHAAYVAALGGEAAVDANLVAVGDFGYESGYAAAQRLLARRPDCIVAANDHAALGAVDAITDAGLSIPGDVAVAGWDDVASLRRRGVELTTVRQDVEAVGREAVAILLELLDGDAEGPVRRVLPTELVVRESTRRPAGGPMSSA</sequence>
<name>A0A4Q7NW76_9ACTN</name>
<proteinExistence type="predicted"/>
<keyword evidence="1" id="KW-0805">Transcription regulation</keyword>
<dbReference type="Pfam" id="PF00356">
    <property type="entry name" value="LacI"/>
    <property type="match status" value="1"/>
</dbReference>
<dbReference type="PANTHER" id="PTHR30146">
    <property type="entry name" value="LACI-RELATED TRANSCRIPTIONAL REPRESSOR"/>
    <property type="match status" value="1"/>
</dbReference>
<comment type="caution">
    <text evidence="5">The sequence shown here is derived from an EMBL/GenBank/DDBJ whole genome shotgun (WGS) entry which is preliminary data.</text>
</comment>
<dbReference type="InterPro" id="IPR028082">
    <property type="entry name" value="Peripla_BP_I"/>
</dbReference>
<dbReference type="SMART" id="SM00354">
    <property type="entry name" value="HTH_LACI"/>
    <property type="match status" value="1"/>
</dbReference>
<evidence type="ECO:0000256" key="3">
    <source>
        <dbReference type="ARBA" id="ARBA00023163"/>
    </source>
</evidence>
<dbReference type="RefSeq" id="WP_165400088.1">
    <property type="nucleotide sequence ID" value="NZ_SGXD01000001.1"/>
</dbReference>
<keyword evidence="3" id="KW-0804">Transcription</keyword>
<dbReference type="Proteomes" id="UP000293638">
    <property type="component" value="Unassembled WGS sequence"/>
</dbReference>
<accession>A0A4Q7NW76</accession>
<keyword evidence="2" id="KW-0238">DNA-binding</keyword>
<protein>
    <submittedName>
        <fullName evidence="5">LacI family transcriptional regulator</fullName>
    </submittedName>
</protein>
<dbReference type="Gene3D" id="1.10.260.40">
    <property type="entry name" value="lambda repressor-like DNA-binding domains"/>
    <property type="match status" value="1"/>
</dbReference>
<evidence type="ECO:0000313" key="5">
    <source>
        <dbReference type="EMBL" id="RZS91260.1"/>
    </source>
</evidence>
<evidence type="ECO:0000256" key="2">
    <source>
        <dbReference type="ARBA" id="ARBA00023125"/>
    </source>
</evidence>
<organism evidence="5 6">
    <name type="scientific">Motilibacter rhizosphaerae</name>
    <dbReference type="NCBI Taxonomy" id="598652"/>
    <lineage>
        <taxon>Bacteria</taxon>
        <taxon>Bacillati</taxon>
        <taxon>Actinomycetota</taxon>
        <taxon>Actinomycetes</taxon>
        <taxon>Motilibacterales</taxon>
        <taxon>Motilibacteraceae</taxon>
        <taxon>Motilibacter</taxon>
    </lineage>
</organism>
<feature type="domain" description="HTH lacI-type" evidence="4">
    <location>
        <begin position="2"/>
        <end position="56"/>
    </location>
</feature>
<evidence type="ECO:0000256" key="1">
    <source>
        <dbReference type="ARBA" id="ARBA00023015"/>
    </source>
</evidence>
<dbReference type="InterPro" id="IPR046335">
    <property type="entry name" value="LacI/GalR-like_sensor"/>
</dbReference>
<gene>
    <name evidence="5" type="ORF">EV189_0497</name>
</gene>
<dbReference type="InterPro" id="IPR010982">
    <property type="entry name" value="Lambda_DNA-bd_dom_sf"/>
</dbReference>